<keyword evidence="3" id="KW-1185">Reference proteome</keyword>
<feature type="transmembrane region" description="Helical" evidence="1">
    <location>
        <begin position="12"/>
        <end position="30"/>
    </location>
</feature>
<proteinExistence type="predicted"/>
<keyword evidence="1" id="KW-0472">Membrane</keyword>
<keyword evidence="1" id="KW-1133">Transmembrane helix</keyword>
<feature type="transmembrane region" description="Helical" evidence="1">
    <location>
        <begin position="101"/>
        <end position="123"/>
    </location>
</feature>
<evidence type="ECO:0000313" key="4">
    <source>
        <dbReference type="WBParaSite" id="SBAD_0000612001-mRNA-1"/>
    </source>
</evidence>
<feature type="transmembrane region" description="Helical" evidence="1">
    <location>
        <begin position="129"/>
        <end position="148"/>
    </location>
</feature>
<evidence type="ECO:0000313" key="2">
    <source>
        <dbReference type="EMBL" id="VDP08574.1"/>
    </source>
</evidence>
<accession>A0A183IQI8</accession>
<dbReference type="OrthoDB" id="5915493at2759"/>
<reference evidence="2 3" key="2">
    <citation type="submission" date="2018-11" db="EMBL/GenBank/DDBJ databases">
        <authorList>
            <consortium name="Pathogen Informatics"/>
        </authorList>
    </citation>
    <scope>NUCLEOTIDE SEQUENCE [LARGE SCALE GENOMIC DNA]</scope>
</reference>
<dbReference type="WBParaSite" id="SBAD_0000612001-mRNA-1">
    <property type="protein sequence ID" value="SBAD_0000612001-mRNA-1"/>
    <property type="gene ID" value="SBAD_0000612001"/>
</dbReference>
<evidence type="ECO:0000313" key="3">
    <source>
        <dbReference type="Proteomes" id="UP000270296"/>
    </source>
</evidence>
<organism evidence="4">
    <name type="scientific">Soboliphyme baturini</name>
    <dbReference type="NCBI Taxonomy" id="241478"/>
    <lineage>
        <taxon>Eukaryota</taxon>
        <taxon>Metazoa</taxon>
        <taxon>Ecdysozoa</taxon>
        <taxon>Nematoda</taxon>
        <taxon>Enoplea</taxon>
        <taxon>Dorylaimia</taxon>
        <taxon>Dioctophymatida</taxon>
        <taxon>Dioctophymatoidea</taxon>
        <taxon>Soboliphymatidae</taxon>
        <taxon>Soboliphyme</taxon>
    </lineage>
</organism>
<reference evidence="4" key="1">
    <citation type="submission" date="2016-06" db="UniProtKB">
        <authorList>
            <consortium name="WormBaseParasite"/>
        </authorList>
    </citation>
    <scope>IDENTIFICATION</scope>
</reference>
<dbReference type="AlphaFoldDB" id="A0A183IQI8"/>
<gene>
    <name evidence="2" type="ORF">SBAD_LOCUS5886</name>
</gene>
<dbReference type="Proteomes" id="UP000270296">
    <property type="component" value="Unassembled WGS sequence"/>
</dbReference>
<sequence length="166" mass="19326">MATWYGRILEGLIRLLVATFAAVGFESVWLNMRQLIGYLWLINTYRADANDLDDIYKFVITVYSWEVAFLVNGLCVGVVWLVGKILDVIQPKSMCNVLMNAFWLSALFYTLNLPIMICSNWHWQPYLHGHVNGLFKYFIISSVIYIHPGEKLKCWLRKSVDKKKVQ</sequence>
<name>A0A183IQI8_9BILA</name>
<protein>
    <submittedName>
        <fullName evidence="4">TLC domain-containing protein</fullName>
    </submittedName>
</protein>
<feature type="transmembrane region" description="Helical" evidence="1">
    <location>
        <begin position="67"/>
        <end position="89"/>
    </location>
</feature>
<dbReference type="EMBL" id="UZAM01009323">
    <property type="protein sequence ID" value="VDP08574.1"/>
    <property type="molecule type" value="Genomic_DNA"/>
</dbReference>
<keyword evidence="1" id="KW-0812">Transmembrane</keyword>
<evidence type="ECO:0000256" key="1">
    <source>
        <dbReference type="SAM" id="Phobius"/>
    </source>
</evidence>